<keyword evidence="3" id="KW-1185">Reference proteome</keyword>
<feature type="region of interest" description="Disordered" evidence="1">
    <location>
        <begin position="1"/>
        <end position="47"/>
    </location>
</feature>
<accession>A0A6G1LAB6</accession>
<gene>
    <name evidence="2" type="ORF">EJ03DRAFT_326969</name>
</gene>
<organism evidence="2 3">
    <name type="scientific">Teratosphaeria nubilosa</name>
    <dbReference type="NCBI Taxonomy" id="161662"/>
    <lineage>
        <taxon>Eukaryota</taxon>
        <taxon>Fungi</taxon>
        <taxon>Dikarya</taxon>
        <taxon>Ascomycota</taxon>
        <taxon>Pezizomycotina</taxon>
        <taxon>Dothideomycetes</taxon>
        <taxon>Dothideomycetidae</taxon>
        <taxon>Mycosphaerellales</taxon>
        <taxon>Teratosphaeriaceae</taxon>
        <taxon>Teratosphaeria</taxon>
    </lineage>
</organism>
<dbReference type="Proteomes" id="UP000799436">
    <property type="component" value="Unassembled WGS sequence"/>
</dbReference>
<protein>
    <submittedName>
        <fullName evidence="2">Uncharacterized protein</fullName>
    </submittedName>
</protein>
<name>A0A6G1LAB6_9PEZI</name>
<dbReference type="AlphaFoldDB" id="A0A6G1LAB6"/>
<evidence type="ECO:0000313" key="3">
    <source>
        <dbReference type="Proteomes" id="UP000799436"/>
    </source>
</evidence>
<reference evidence="2" key="1">
    <citation type="journal article" date="2020" name="Stud. Mycol.">
        <title>101 Dothideomycetes genomes: a test case for predicting lifestyles and emergence of pathogens.</title>
        <authorList>
            <person name="Haridas S."/>
            <person name="Albert R."/>
            <person name="Binder M."/>
            <person name="Bloem J."/>
            <person name="Labutti K."/>
            <person name="Salamov A."/>
            <person name="Andreopoulos B."/>
            <person name="Baker S."/>
            <person name="Barry K."/>
            <person name="Bills G."/>
            <person name="Bluhm B."/>
            <person name="Cannon C."/>
            <person name="Castanera R."/>
            <person name="Culley D."/>
            <person name="Daum C."/>
            <person name="Ezra D."/>
            <person name="Gonzalez J."/>
            <person name="Henrissat B."/>
            <person name="Kuo A."/>
            <person name="Liang C."/>
            <person name="Lipzen A."/>
            <person name="Lutzoni F."/>
            <person name="Magnuson J."/>
            <person name="Mondo S."/>
            <person name="Nolan M."/>
            <person name="Ohm R."/>
            <person name="Pangilinan J."/>
            <person name="Park H.-J."/>
            <person name="Ramirez L."/>
            <person name="Alfaro M."/>
            <person name="Sun H."/>
            <person name="Tritt A."/>
            <person name="Yoshinaga Y."/>
            <person name="Zwiers L.-H."/>
            <person name="Turgeon B."/>
            <person name="Goodwin S."/>
            <person name="Spatafora J."/>
            <person name="Crous P."/>
            <person name="Grigoriev I."/>
        </authorList>
    </citation>
    <scope>NUCLEOTIDE SEQUENCE</scope>
    <source>
        <strain evidence="2">CBS 116005</strain>
    </source>
</reference>
<dbReference type="EMBL" id="ML995830">
    <property type="protein sequence ID" value="KAF2769817.1"/>
    <property type="molecule type" value="Genomic_DNA"/>
</dbReference>
<evidence type="ECO:0000313" key="2">
    <source>
        <dbReference type="EMBL" id="KAF2769817.1"/>
    </source>
</evidence>
<sequence>MDREMRDGSVRARTSSVQIRQPESLPGPWSPRSSRKMRRYPTSRSDRLSRPSCWIQMSIMCQGKLAICDHLRCDLGASTSWAQDGASTRTADGQWKQI</sequence>
<feature type="compositionally biased region" description="Basic and acidic residues" evidence="1">
    <location>
        <begin position="1"/>
        <end position="10"/>
    </location>
</feature>
<feature type="compositionally biased region" description="Polar residues" evidence="1">
    <location>
        <begin position="12"/>
        <end position="21"/>
    </location>
</feature>
<evidence type="ECO:0000256" key="1">
    <source>
        <dbReference type="SAM" id="MobiDB-lite"/>
    </source>
</evidence>
<proteinExistence type="predicted"/>